<dbReference type="InterPro" id="IPR045032">
    <property type="entry name" value="PEL"/>
</dbReference>
<dbReference type="Proteomes" id="UP000803884">
    <property type="component" value="Unassembled WGS sequence"/>
</dbReference>
<evidence type="ECO:0000256" key="3">
    <source>
        <dbReference type="ARBA" id="ARBA00023239"/>
    </source>
</evidence>
<feature type="domain" description="Pectate lyase" evidence="6">
    <location>
        <begin position="54"/>
        <end position="268"/>
    </location>
</feature>
<dbReference type="Gene3D" id="2.160.20.10">
    <property type="entry name" value="Single-stranded right-handed beta-helix, Pectin lyase-like"/>
    <property type="match status" value="1"/>
</dbReference>
<evidence type="ECO:0000256" key="5">
    <source>
        <dbReference type="SAM" id="SignalP"/>
    </source>
</evidence>
<dbReference type="GO" id="GO:0000272">
    <property type="term" value="P:polysaccharide catabolic process"/>
    <property type="evidence" value="ECO:0007669"/>
    <property type="project" value="UniProtKB-KW"/>
</dbReference>
<dbReference type="EMBL" id="JAAQHG020000037">
    <property type="protein sequence ID" value="KAL1583250.1"/>
    <property type="molecule type" value="Genomic_DNA"/>
</dbReference>
<dbReference type="GeneID" id="96009352"/>
<evidence type="ECO:0000313" key="8">
    <source>
        <dbReference type="Proteomes" id="UP000803884"/>
    </source>
</evidence>
<dbReference type="InterPro" id="IPR002022">
    <property type="entry name" value="Pec_lyase"/>
</dbReference>
<evidence type="ECO:0000256" key="2">
    <source>
        <dbReference type="ARBA" id="ARBA00022729"/>
    </source>
</evidence>
<protein>
    <recommendedName>
        <fullName evidence="6">Pectate lyase domain-containing protein</fullName>
    </recommendedName>
</protein>
<dbReference type="RefSeq" id="XP_069226357.1">
    <property type="nucleotide sequence ID" value="XM_069376514.1"/>
</dbReference>
<comment type="similarity">
    <text evidence="1 4">Belongs to the polysaccharide lyase 1 family.</text>
</comment>
<evidence type="ECO:0000313" key="7">
    <source>
        <dbReference type="EMBL" id="KAL1583250.1"/>
    </source>
</evidence>
<dbReference type="InterPro" id="IPR011050">
    <property type="entry name" value="Pectin_lyase_fold/virulence"/>
</dbReference>
<gene>
    <name evidence="7" type="ORF">WHR41_07910</name>
</gene>
<keyword evidence="3 4" id="KW-0456">Lyase</keyword>
<keyword evidence="4" id="KW-0624">Polysaccharide degradation</keyword>
<accession>A0AB34KI34</accession>
<name>A0AB34KI34_9PEZI</name>
<dbReference type="PANTHER" id="PTHR31683">
    <property type="entry name" value="PECTATE LYASE 18-RELATED"/>
    <property type="match status" value="1"/>
</dbReference>
<sequence>MKVFAALFTCLALATALPANEAPGEEKHPKSKFGSFDLVGYAKDNPIGKTTGGGSGEKVTVRDGAALLAAASDSKPRTIYVEGRIDLPSRLRVGSNKSILGIGKTAEIRQNGMTIVNATNVIVRNLAIRFIVDNDGITVQNSTRVWIDHNEFESEFSQELGPDYYDGQLDTVRGSDWVTISWNYFHDHWKSNLIGNSDVLRDVDFGKLHLTYHHNYWRNCGTRGPSGRFGHQHIYNNLYVDYRYQAIQSRSDNQMLVEANAFFGNTRTAATTYGLVIPEDSPNTSPEGDFEIDGYMNLGAKNYFGDAAVNITHIGDFKKAPYKYRLTDLYELPFTVLAGVGVGKI</sequence>
<dbReference type="InterPro" id="IPR012334">
    <property type="entry name" value="Pectin_lyas_fold"/>
</dbReference>
<organism evidence="7 8">
    <name type="scientific">Cladosporium halotolerans</name>
    <dbReference type="NCBI Taxonomy" id="1052096"/>
    <lineage>
        <taxon>Eukaryota</taxon>
        <taxon>Fungi</taxon>
        <taxon>Dikarya</taxon>
        <taxon>Ascomycota</taxon>
        <taxon>Pezizomycotina</taxon>
        <taxon>Dothideomycetes</taxon>
        <taxon>Dothideomycetidae</taxon>
        <taxon>Cladosporiales</taxon>
        <taxon>Cladosporiaceae</taxon>
        <taxon>Cladosporium</taxon>
    </lineage>
</organism>
<feature type="signal peptide" evidence="5">
    <location>
        <begin position="1"/>
        <end position="16"/>
    </location>
</feature>
<dbReference type="GO" id="GO:0030570">
    <property type="term" value="F:pectate lyase activity"/>
    <property type="evidence" value="ECO:0007669"/>
    <property type="project" value="InterPro"/>
</dbReference>
<dbReference type="SUPFAM" id="SSF51126">
    <property type="entry name" value="Pectin lyase-like"/>
    <property type="match status" value="1"/>
</dbReference>
<dbReference type="GO" id="GO:0005576">
    <property type="term" value="C:extracellular region"/>
    <property type="evidence" value="ECO:0007669"/>
    <property type="project" value="UniProtKB-SubCell"/>
</dbReference>
<dbReference type="AlphaFoldDB" id="A0AB34KI34"/>
<feature type="chain" id="PRO_5044316386" description="Pectate lyase domain-containing protein" evidence="5">
    <location>
        <begin position="17"/>
        <end position="345"/>
    </location>
</feature>
<evidence type="ECO:0000256" key="4">
    <source>
        <dbReference type="RuleBase" id="RU361173"/>
    </source>
</evidence>
<dbReference type="Pfam" id="PF00544">
    <property type="entry name" value="Pectate_lyase_4"/>
    <property type="match status" value="1"/>
</dbReference>
<evidence type="ECO:0000259" key="6">
    <source>
        <dbReference type="SMART" id="SM00656"/>
    </source>
</evidence>
<dbReference type="SMART" id="SM00656">
    <property type="entry name" value="Amb_all"/>
    <property type="match status" value="1"/>
</dbReference>
<proteinExistence type="inferred from homology"/>
<reference evidence="7 8" key="1">
    <citation type="journal article" date="2020" name="Microbiol. Resour. Announc.">
        <title>Draft Genome Sequence of a Cladosporium Species Isolated from the Mesophotic Ascidian Didemnum maculosum.</title>
        <authorList>
            <person name="Gioti A."/>
            <person name="Siaperas R."/>
            <person name="Nikolaivits E."/>
            <person name="Le Goff G."/>
            <person name="Ouazzani J."/>
            <person name="Kotoulas G."/>
            <person name="Topakas E."/>
        </authorList>
    </citation>
    <scope>NUCLEOTIDE SEQUENCE [LARGE SCALE GENOMIC DNA]</scope>
    <source>
        <strain evidence="7 8">TM138-S3</strain>
    </source>
</reference>
<dbReference type="PANTHER" id="PTHR31683:SF18">
    <property type="entry name" value="PECTATE LYASE 21-RELATED"/>
    <property type="match status" value="1"/>
</dbReference>
<keyword evidence="8" id="KW-1185">Reference proteome</keyword>
<keyword evidence="4" id="KW-0964">Secreted</keyword>
<comment type="caution">
    <text evidence="7">The sequence shown here is derived from an EMBL/GenBank/DDBJ whole genome shotgun (WGS) entry which is preliminary data.</text>
</comment>
<keyword evidence="2 5" id="KW-0732">Signal</keyword>
<evidence type="ECO:0000256" key="1">
    <source>
        <dbReference type="ARBA" id="ARBA00010980"/>
    </source>
</evidence>
<comment type="subcellular location">
    <subcellularLocation>
        <location evidence="4">Secreted</location>
    </subcellularLocation>
</comment>
<keyword evidence="4" id="KW-0119">Carbohydrate metabolism</keyword>